<evidence type="ECO:0000256" key="5">
    <source>
        <dbReference type="RuleBase" id="RU000688"/>
    </source>
</evidence>
<reference evidence="10" key="1">
    <citation type="submission" date="2022-11" db="UniProtKB">
        <authorList>
            <consortium name="WormBaseParasite"/>
        </authorList>
    </citation>
    <scope>IDENTIFICATION</scope>
</reference>
<dbReference type="GO" id="GO:0004930">
    <property type="term" value="F:G protein-coupled receptor activity"/>
    <property type="evidence" value="ECO:0007669"/>
    <property type="project" value="UniProtKB-KW"/>
</dbReference>
<dbReference type="InterPro" id="IPR000276">
    <property type="entry name" value="GPCR_Rhodpsn"/>
</dbReference>
<dbReference type="InterPro" id="IPR053352">
    <property type="entry name" value="FMRFamide_rcpt"/>
</dbReference>
<dbReference type="PANTHER" id="PTHR47323:SF6">
    <property type="entry name" value="G-PROTEIN COUPLED RECEPTORS FAMILY 1 PROFILE DOMAIN-CONTAINING PROTEIN"/>
    <property type="match status" value="1"/>
</dbReference>
<organism evidence="9 10">
    <name type="scientific">Plectus sambesii</name>
    <dbReference type="NCBI Taxonomy" id="2011161"/>
    <lineage>
        <taxon>Eukaryota</taxon>
        <taxon>Metazoa</taxon>
        <taxon>Ecdysozoa</taxon>
        <taxon>Nematoda</taxon>
        <taxon>Chromadorea</taxon>
        <taxon>Plectida</taxon>
        <taxon>Plectina</taxon>
        <taxon>Plectoidea</taxon>
        <taxon>Plectidae</taxon>
        <taxon>Plectus</taxon>
    </lineage>
</organism>
<evidence type="ECO:0000256" key="3">
    <source>
        <dbReference type="ARBA" id="ARBA00022989"/>
    </source>
</evidence>
<accession>A0A914V7G5</accession>
<dbReference type="SMART" id="SM01381">
    <property type="entry name" value="7TM_GPCR_Srsx"/>
    <property type="match status" value="1"/>
</dbReference>
<keyword evidence="5" id="KW-0807">Transducer</keyword>
<comment type="similarity">
    <text evidence="5">Belongs to the G-protein coupled receptor 1 family.</text>
</comment>
<protein>
    <submittedName>
        <fullName evidence="10">G-protein coupled receptors family 1 profile domain-containing protein</fullName>
    </submittedName>
</protein>
<evidence type="ECO:0000259" key="8">
    <source>
        <dbReference type="PROSITE" id="PS50262"/>
    </source>
</evidence>
<evidence type="ECO:0000313" key="10">
    <source>
        <dbReference type="WBParaSite" id="PSAMB.scaffold15size126113.g395.t1"/>
    </source>
</evidence>
<feature type="transmembrane region" description="Helical" evidence="7">
    <location>
        <begin position="253"/>
        <end position="278"/>
    </location>
</feature>
<dbReference type="Gene3D" id="1.20.1070.10">
    <property type="entry name" value="Rhodopsin 7-helix transmembrane proteins"/>
    <property type="match status" value="1"/>
</dbReference>
<feature type="transmembrane region" description="Helical" evidence="7">
    <location>
        <begin position="298"/>
        <end position="316"/>
    </location>
</feature>
<proteinExistence type="inferred from homology"/>
<dbReference type="WBParaSite" id="PSAMB.scaffold15size126113.g395.t1">
    <property type="protein sequence ID" value="PSAMB.scaffold15size126113.g395.t1"/>
    <property type="gene ID" value="PSAMB.scaffold15size126113.g395"/>
</dbReference>
<keyword evidence="9" id="KW-1185">Reference proteome</keyword>
<dbReference type="PROSITE" id="PS00237">
    <property type="entry name" value="G_PROTEIN_RECEP_F1_1"/>
    <property type="match status" value="1"/>
</dbReference>
<dbReference type="AlphaFoldDB" id="A0A914V7G5"/>
<comment type="subcellular location">
    <subcellularLocation>
        <location evidence="1">Membrane</location>
    </subcellularLocation>
</comment>
<evidence type="ECO:0000256" key="2">
    <source>
        <dbReference type="ARBA" id="ARBA00022692"/>
    </source>
</evidence>
<dbReference type="PROSITE" id="PS50262">
    <property type="entry name" value="G_PROTEIN_RECEP_F1_2"/>
    <property type="match status" value="1"/>
</dbReference>
<keyword evidence="3 7" id="KW-1133">Transmembrane helix</keyword>
<dbReference type="GO" id="GO:0016020">
    <property type="term" value="C:membrane"/>
    <property type="evidence" value="ECO:0007669"/>
    <property type="project" value="UniProtKB-SubCell"/>
</dbReference>
<feature type="transmembrane region" description="Helical" evidence="7">
    <location>
        <begin position="201"/>
        <end position="232"/>
    </location>
</feature>
<evidence type="ECO:0000313" key="9">
    <source>
        <dbReference type="Proteomes" id="UP000887566"/>
    </source>
</evidence>
<dbReference type="Pfam" id="PF00001">
    <property type="entry name" value="7tm_1"/>
    <property type="match status" value="1"/>
</dbReference>
<feature type="transmembrane region" description="Helical" evidence="7">
    <location>
        <begin position="156"/>
        <end position="176"/>
    </location>
</feature>
<dbReference type="Proteomes" id="UP000887566">
    <property type="component" value="Unplaced"/>
</dbReference>
<dbReference type="PRINTS" id="PR00237">
    <property type="entry name" value="GPCRRHODOPSN"/>
</dbReference>
<sequence length="452" mass="50491">MKSGSSAPTAPLPAHPAEADLPESAGQILYTKFSFGLALLLLTVCLFGVLFNIVSMYIYTRPQMRAPINVLLTGLSAIDLLMLILAIFAFVIPGLNVVLMHPALTEITNYATIYLYPLAMMAQTCSIWTLVLITVERYIAICYPLRSLQWNTSYRMMVALIGVCFFAVAYNFVRFWEFKLGEPGSMQDVKMQLRSNPVYYLWYYTTLYLFTHFVVPFSLLIALNSLVAREIYLARKARQRLTRKQRGEHSQSVMMIVVIVVFAVCNALTIVVNIMEALEKDFFRNVDSWFAFILNDTSNLLVVLNSSTTWIIYYAFSEKYRTLFRRTLPCCCPGPHYDLVNRRLTTSEYLYSMAVCSPESNGSSSQKLRRGSQAALKERATRHGARATVVDSNGPSKGTNGVAHDVIPASAQCLLVATPDLRSVDTTTFSSPASSPASLPSRAALFVQSSSF</sequence>
<feature type="domain" description="G-protein coupled receptors family 1 profile" evidence="8">
    <location>
        <begin position="51"/>
        <end position="313"/>
    </location>
</feature>
<feature type="transmembrane region" description="Helical" evidence="7">
    <location>
        <begin position="35"/>
        <end position="58"/>
    </location>
</feature>
<dbReference type="SUPFAM" id="SSF81321">
    <property type="entry name" value="Family A G protein-coupled receptor-like"/>
    <property type="match status" value="1"/>
</dbReference>
<evidence type="ECO:0000256" key="7">
    <source>
        <dbReference type="SAM" id="Phobius"/>
    </source>
</evidence>
<keyword evidence="5" id="KW-0297">G-protein coupled receptor</keyword>
<feature type="transmembrane region" description="Helical" evidence="7">
    <location>
        <begin position="70"/>
        <end position="93"/>
    </location>
</feature>
<keyword evidence="2 5" id="KW-0812">Transmembrane</keyword>
<feature type="transmembrane region" description="Helical" evidence="7">
    <location>
        <begin position="113"/>
        <end position="135"/>
    </location>
</feature>
<feature type="region of interest" description="Disordered" evidence="6">
    <location>
        <begin position="360"/>
        <end position="397"/>
    </location>
</feature>
<dbReference type="InterPro" id="IPR017452">
    <property type="entry name" value="GPCR_Rhodpsn_7TM"/>
</dbReference>
<evidence type="ECO:0000256" key="4">
    <source>
        <dbReference type="ARBA" id="ARBA00023136"/>
    </source>
</evidence>
<dbReference type="PANTHER" id="PTHR47323">
    <property type="entry name" value="FMRFAMIDE PEPTIDE RECEPTOR FAMILY-RELATED"/>
    <property type="match status" value="1"/>
</dbReference>
<keyword evidence="5" id="KW-0675">Receptor</keyword>
<dbReference type="CDD" id="cd14978">
    <property type="entry name" value="7tmA_FMRFamide_R-like"/>
    <property type="match status" value="1"/>
</dbReference>
<keyword evidence="4 7" id="KW-0472">Membrane</keyword>
<evidence type="ECO:0000256" key="6">
    <source>
        <dbReference type="SAM" id="MobiDB-lite"/>
    </source>
</evidence>
<evidence type="ECO:0000256" key="1">
    <source>
        <dbReference type="ARBA" id="ARBA00004370"/>
    </source>
</evidence>
<name>A0A914V7G5_9BILA</name>